<proteinExistence type="predicted"/>
<reference evidence="2 3" key="1">
    <citation type="submission" date="2018-02" db="EMBL/GenBank/DDBJ databases">
        <authorList>
            <person name="Cohen D.B."/>
            <person name="Kent A.D."/>
        </authorList>
    </citation>
    <scope>NUCLEOTIDE SEQUENCE [LARGE SCALE GENOMIC DNA]</scope>
    <source>
        <strain evidence="2 3">ULC007</strain>
    </source>
</reference>
<keyword evidence="3" id="KW-1185">Reference proteome</keyword>
<comment type="caution">
    <text evidence="2">The sequence shown here is derived from an EMBL/GenBank/DDBJ whole genome shotgun (WGS) entry which is preliminary data.</text>
</comment>
<dbReference type="STRING" id="1920490.GCA_001895925_02737"/>
<evidence type="ECO:0000313" key="3">
    <source>
        <dbReference type="Proteomes" id="UP000238634"/>
    </source>
</evidence>
<dbReference type="Proteomes" id="UP000238634">
    <property type="component" value="Unassembled WGS sequence"/>
</dbReference>
<reference evidence="2 3" key="2">
    <citation type="submission" date="2018-03" db="EMBL/GenBank/DDBJ databases">
        <title>The ancient ancestry and fast evolution of plastids.</title>
        <authorList>
            <person name="Moore K.R."/>
            <person name="Magnabosco C."/>
            <person name="Momper L."/>
            <person name="Gold D.A."/>
            <person name="Bosak T."/>
            <person name="Fournier G.P."/>
        </authorList>
    </citation>
    <scope>NUCLEOTIDE SEQUENCE [LARGE SCALE GENOMIC DNA]</scope>
    <source>
        <strain evidence="2 3">ULC007</strain>
    </source>
</reference>
<gene>
    <name evidence="2" type="ORF">C7B65_07265</name>
</gene>
<organism evidence="2 3">
    <name type="scientific">Phormidesmis priestleyi ULC007</name>
    <dbReference type="NCBI Taxonomy" id="1920490"/>
    <lineage>
        <taxon>Bacteria</taxon>
        <taxon>Bacillati</taxon>
        <taxon>Cyanobacteriota</taxon>
        <taxon>Cyanophyceae</taxon>
        <taxon>Leptolyngbyales</taxon>
        <taxon>Leptolyngbyaceae</taxon>
        <taxon>Phormidesmis</taxon>
    </lineage>
</organism>
<evidence type="ECO:0000313" key="2">
    <source>
        <dbReference type="EMBL" id="PSB20719.1"/>
    </source>
</evidence>
<sequence length="67" mass="7702">MTHWSDLLQMHWQLPHDWVVLGQQFKETDIGGDVGRAWSHFVKTGQVWAFLVGLILGYMARALTTYG</sequence>
<keyword evidence="1" id="KW-1133">Transmembrane helix</keyword>
<protein>
    <submittedName>
        <fullName evidence="2">Uncharacterized protein</fullName>
    </submittedName>
</protein>
<dbReference type="AlphaFoldDB" id="A0A2T1DJP7"/>
<name>A0A2T1DJP7_9CYAN</name>
<dbReference type="OrthoDB" id="532853at2"/>
<dbReference type="EMBL" id="PVWG01000005">
    <property type="protein sequence ID" value="PSB20719.1"/>
    <property type="molecule type" value="Genomic_DNA"/>
</dbReference>
<keyword evidence="1" id="KW-0472">Membrane</keyword>
<evidence type="ECO:0000256" key="1">
    <source>
        <dbReference type="SAM" id="Phobius"/>
    </source>
</evidence>
<keyword evidence="1" id="KW-0812">Transmembrane</keyword>
<feature type="transmembrane region" description="Helical" evidence="1">
    <location>
        <begin position="47"/>
        <end position="64"/>
    </location>
</feature>
<accession>A0A2T1DJP7</accession>